<feature type="compositionally biased region" description="Low complexity" evidence="1">
    <location>
        <begin position="10"/>
        <end position="21"/>
    </location>
</feature>
<reference evidence="2" key="1">
    <citation type="journal article" date="2010" name="Appl. Environ. Microbiol.">
        <title>Partial chromosome sequence of Spiroplasma citri reveals extensive viral invasion and important gene decay.</title>
        <authorList>
            <person name="Carle P."/>
            <person name="Saillard C."/>
            <person name="Carrere N."/>
            <person name="Carrere S."/>
            <person name="Duret S."/>
            <person name="Eveillard S."/>
            <person name="Gaurivaud P."/>
            <person name="Gourgues G."/>
            <person name="Gouzy J."/>
            <person name="Salar P."/>
            <person name="Verdin E."/>
            <person name="Breton M."/>
            <person name="Blanchard A."/>
            <person name="Laigret F."/>
            <person name="Bove J.M."/>
            <person name="Renaudin J."/>
            <person name="Foissac X."/>
        </authorList>
    </citation>
    <scope>NUCLEOTIDE SEQUENCE</scope>
    <source>
        <strain evidence="2">GII3-3X</strain>
    </source>
</reference>
<dbReference type="EMBL" id="AM285312">
    <property type="protein sequence ID" value="CAK99388.1"/>
    <property type="molecule type" value="Genomic_DNA"/>
</dbReference>
<feature type="region of interest" description="Disordered" evidence="1">
    <location>
        <begin position="1"/>
        <end position="21"/>
    </location>
</feature>
<dbReference type="Pfam" id="PF04860">
    <property type="entry name" value="Phage_portal"/>
    <property type="match status" value="1"/>
</dbReference>
<dbReference type="AlphaFoldDB" id="Q14M92"/>
<organism evidence="2">
    <name type="scientific">Spiroplasma citri</name>
    <dbReference type="NCBI Taxonomy" id="2133"/>
    <lineage>
        <taxon>Bacteria</taxon>
        <taxon>Bacillati</taxon>
        <taxon>Mycoplasmatota</taxon>
        <taxon>Mollicutes</taxon>
        <taxon>Entomoplasmatales</taxon>
        <taxon>Spiroplasmataceae</taxon>
        <taxon>Spiroplasma</taxon>
    </lineage>
</organism>
<sequence length="404" mass="47375">MFWYKKNKENNNNNNNVNKTPKNSQVDIVKFEWKDFFTNFQNNYQIDVIKSTINRIATDIAQVSVNTYRQNEKIKKSNFDYLLNLRPNNLMSSYDFYYKIITNLFLQGNVFIKIEKDINDKIISLIPIEYSTIELLSKDDELFIRFYQNNNAFEILPYSQIIHLRKFYNKNFLGDNPNNSLEPSKRILEEMTNSIINNFKETNSLMGIITTNMPLGPTGAPTQFNQERSQMLPVLPVEDINFKNTNFSNKRVAYLSYGQDFKKIDSNISKFSKEQNEYSENLIYKFFNIAPEIVKGTYNSEQFLSYLSTVIHPVLRQLEKEFTFKIFTKKELELGQYFEFVLDSRLIILNLSNSLKGVELGAINPNEIRKLLFGLDPYEGGDTFLNWNYGKVDDEKNGENNGQQ</sequence>
<protein>
    <submittedName>
        <fullName evidence="2">Hypothetical conserved phage portal protein</fullName>
    </submittedName>
</protein>
<accession>Q14M92</accession>
<gene>
    <name evidence="2" type="ORF">SPICI11_030</name>
</gene>
<evidence type="ECO:0000313" key="2">
    <source>
        <dbReference type="EMBL" id="CAK99388.1"/>
    </source>
</evidence>
<dbReference type="InterPro" id="IPR006944">
    <property type="entry name" value="Phage/GTA_portal"/>
</dbReference>
<evidence type="ECO:0000256" key="1">
    <source>
        <dbReference type="SAM" id="MobiDB-lite"/>
    </source>
</evidence>
<name>Q14M92_SPICI</name>
<proteinExistence type="predicted"/>